<dbReference type="AlphaFoldDB" id="A0AAW1MNV5"/>
<accession>A0AAW1MNV5</accession>
<reference evidence="1 2" key="1">
    <citation type="journal article" date="2024" name="BMC Genomics">
        <title>De novo assembly and annotation of Popillia japonica's genome with initial clues to its potential as an invasive pest.</title>
        <authorList>
            <person name="Cucini C."/>
            <person name="Boschi S."/>
            <person name="Funari R."/>
            <person name="Cardaioli E."/>
            <person name="Iannotti N."/>
            <person name="Marturano G."/>
            <person name="Paoli F."/>
            <person name="Bruttini M."/>
            <person name="Carapelli A."/>
            <person name="Frati F."/>
            <person name="Nardi F."/>
        </authorList>
    </citation>
    <scope>NUCLEOTIDE SEQUENCE [LARGE SCALE GENOMIC DNA]</scope>
    <source>
        <strain evidence="1">DMR45628</strain>
    </source>
</reference>
<organism evidence="1 2">
    <name type="scientific">Popillia japonica</name>
    <name type="common">Japanese beetle</name>
    <dbReference type="NCBI Taxonomy" id="7064"/>
    <lineage>
        <taxon>Eukaryota</taxon>
        <taxon>Metazoa</taxon>
        <taxon>Ecdysozoa</taxon>
        <taxon>Arthropoda</taxon>
        <taxon>Hexapoda</taxon>
        <taxon>Insecta</taxon>
        <taxon>Pterygota</taxon>
        <taxon>Neoptera</taxon>
        <taxon>Endopterygota</taxon>
        <taxon>Coleoptera</taxon>
        <taxon>Polyphaga</taxon>
        <taxon>Scarabaeiformia</taxon>
        <taxon>Scarabaeidae</taxon>
        <taxon>Rutelinae</taxon>
        <taxon>Popillia</taxon>
    </lineage>
</organism>
<proteinExistence type="predicted"/>
<sequence>MAAALFTCPSFDHLGGRLVALTGDTPPAHYWRAAIGDHTSTKGLETASEDSASRSWIFRGPYGWSGKDFVRAIHLRTGNLPTRAIPSNPLRSACAGEDVESRRLWPTFYNAAPSWVVEEEPHVRHPQGQLFKPDLVVHRQGLPSVVCDVQVSWDGYEPLAEAWRNKSLTYDPPPSALQRRDVGPERPLFISWRFSEPEAFGLVVMR</sequence>
<keyword evidence="2" id="KW-1185">Reference proteome</keyword>
<evidence type="ECO:0000313" key="1">
    <source>
        <dbReference type="EMBL" id="KAK9747036.1"/>
    </source>
</evidence>
<comment type="caution">
    <text evidence="1">The sequence shown here is derived from an EMBL/GenBank/DDBJ whole genome shotgun (WGS) entry which is preliminary data.</text>
</comment>
<gene>
    <name evidence="1" type="ORF">QE152_g5682</name>
</gene>
<protein>
    <submittedName>
        <fullName evidence="1">Uncharacterized protein</fullName>
    </submittedName>
</protein>
<dbReference type="EMBL" id="JASPKY010000035">
    <property type="protein sequence ID" value="KAK9747036.1"/>
    <property type="molecule type" value="Genomic_DNA"/>
</dbReference>
<name>A0AAW1MNV5_POPJA</name>
<dbReference type="Proteomes" id="UP001458880">
    <property type="component" value="Unassembled WGS sequence"/>
</dbReference>
<evidence type="ECO:0000313" key="2">
    <source>
        <dbReference type="Proteomes" id="UP001458880"/>
    </source>
</evidence>